<dbReference type="AlphaFoldDB" id="A0A7L5BZX9"/>
<feature type="region of interest" description="Disordered" evidence="1">
    <location>
        <begin position="1"/>
        <end position="46"/>
    </location>
</feature>
<feature type="compositionally biased region" description="Low complexity" evidence="1">
    <location>
        <begin position="24"/>
        <end position="34"/>
    </location>
</feature>
<organism evidence="2 3">
    <name type="scientific">Pikeienuella piscinae</name>
    <dbReference type="NCBI Taxonomy" id="2748098"/>
    <lineage>
        <taxon>Bacteria</taxon>
        <taxon>Pseudomonadati</taxon>
        <taxon>Pseudomonadota</taxon>
        <taxon>Alphaproteobacteria</taxon>
        <taxon>Rhodobacterales</taxon>
        <taxon>Paracoccaceae</taxon>
        <taxon>Pikeienuella</taxon>
    </lineage>
</organism>
<sequence length="64" mass="6744">MFKHAVRGAKDGDQDRVRSRRGRAAAADAGAAAAKTNTHRNGETQQTPILGIAFDGFIAPDPPD</sequence>
<evidence type="ECO:0000313" key="3">
    <source>
        <dbReference type="Proteomes" id="UP000503336"/>
    </source>
</evidence>
<evidence type="ECO:0000313" key="2">
    <source>
        <dbReference type="EMBL" id="QIE55159.1"/>
    </source>
</evidence>
<name>A0A7L5BZX9_9RHOB</name>
<protein>
    <submittedName>
        <fullName evidence="2">Uncharacterized protein</fullName>
    </submittedName>
</protein>
<gene>
    <name evidence="2" type="ORF">G5B40_06665</name>
</gene>
<reference evidence="2 3" key="1">
    <citation type="submission" date="2020-02" db="EMBL/GenBank/DDBJ databases">
        <title>complete genome sequence of Rhodobacteraceae bacterium.</title>
        <authorList>
            <person name="Park J."/>
            <person name="Kim Y.-S."/>
            <person name="Kim K.-H."/>
        </authorList>
    </citation>
    <scope>NUCLEOTIDE SEQUENCE [LARGE SCALE GENOMIC DNA]</scope>
    <source>
        <strain evidence="2 3">RR4-56</strain>
    </source>
</reference>
<keyword evidence="3" id="KW-1185">Reference proteome</keyword>
<proteinExistence type="predicted"/>
<evidence type="ECO:0000256" key="1">
    <source>
        <dbReference type="SAM" id="MobiDB-lite"/>
    </source>
</evidence>
<dbReference type="EMBL" id="CP049056">
    <property type="protein sequence ID" value="QIE55159.1"/>
    <property type="molecule type" value="Genomic_DNA"/>
</dbReference>
<dbReference type="Proteomes" id="UP000503336">
    <property type="component" value="Chromosome"/>
</dbReference>
<feature type="compositionally biased region" description="Basic and acidic residues" evidence="1">
    <location>
        <begin position="8"/>
        <end position="17"/>
    </location>
</feature>
<accession>A0A7L5BZX9</accession>
<dbReference type="RefSeq" id="WP_165096604.1">
    <property type="nucleotide sequence ID" value="NZ_CP049056.1"/>
</dbReference>
<dbReference type="KEGG" id="hdh:G5B40_06665"/>